<keyword evidence="16" id="KW-1185">Reference proteome</keyword>
<dbReference type="PIRSF" id="PIRSF003095">
    <property type="entry name" value="Trigger_factor"/>
    <property type="match status" value="1"/>
</dbReference>
<evidence type="ECO:0000256" key="3">
    <source>
        <dbReference type="ARBA" id="ARBA00013194"/>
    </source>
</evidence>
<dbReference type="InterPro" id="IPR008880">
    <property type="entry name" value="Trigger_fac_C"/>
</dbReference>
<gene>
    <name evidence="11 15" type="primary">tig</name>
    <name evidence="15" type="ORF">AUT07_00306</name>
</gene>
<evidence type="ECO:0000256" key="6">
    <source>
        <dbReference type="ARBA" id="ARBA00023110"/>
    </source>
</evidence>
<evidence type="ECO:0000256" key="10">
    <source>
        <dbReference type="ARBA" id="ARBA00029986"/>
    </source>
</evidence>
<dbReference type="InterPro" id="IPR001179">
    <property type="entry name" value="PPIase_FKBP_dom"/>
</dbReference>
<feature type="domain" description="PPIase FKBP-type" evidence="14">
    <location>
        <begin position="161"/>
        <end position="221"/>
    </location>
</feature>
<evidence type="ECO:0000256" key="12">
    <source>
        <dbReference type="PROSITE-ProRule" id="PRU00277"/>
    </source>
</evidence>
<dbReference type="Gene3D" id="3.30.70.1050">
    <property type="entry name" value="Trigger factor ribosome-binding domain"/>
    <property type="match status" value="1"/>
</dbReference>
<protein>
    <recommendedName>
        <fullName evidence="4 11">Trigger factor</fullName>
        <shortName evidence="11">TF</shortName>
        <ecNumber evidence="3 11">5.2.1.8</ecNumber>
    </recommendedName>
    <alternativeName>
        <fullName evidence="10 11">PPIase</fullName>
    </alternativeName>
</protein>
<comment type="catalytic activity">
    <reaction evidence="1 11 12">
        <text>[protein]-peptidylproline (omega=180) = [protein]-peptidylproline (omega=0)</text>
        <dbReference type="Rhea" id="RHEA:16237"/>
        <dbReference type="Rhea" id="RHEA-COMP:10747"/>
        <dbReference type="Rhea" id="RHEA-COMP:10748"/>
        <dbReference type="ChEBI" id="CHEBI:83833"/>
        <dbReference type="ChEBI" id="CHEBI:83834"/>
        <dbReference type="EC" id="5.2.1.8"/>
    </reaction>
</comment>
<dbReference type="GO" id="GO:0005737">
    <property type="term" value="C:cytoplasm"/>
    <property type="evidence" value="ECO:0007669"/>
    <property type="project" value="UniProtKB-SubCell"/>
</dbReference>
<sequence length="438" mass="51063">MPFFVEKIQDLKCRITITVPNNDIEKAINSELINISKKVNINGFRKGKVPINMVKKIYGDSILKNVLNDLMQSNFTTAIKEKKINLAGVPEYQYKQFKIGEDFIYIVSFEIYPKIELKKLENIKVEKPIVVITDKDVDLMLEKLRKQQAFWKESKEKAILNSRVTIDFQGKINGKIFKNSNGKNIKLVIGKGYMIPSFENSILGHSHGEKFNINVHFPSNYYSKKLRGKLVNFYINLKKVERLIIPEINKEFIQKLGIDDGSIKSLRKEIYKNMHRALNNAVKNKIKMQILDGLIKENKINLPNTIIENEIKLLQKQVKQKIINNGKQSSNFFNSTFEKQAKHRIIIKLLLTKVVSEYSLIADDLIIQSIIKDIASSYENPLTMIEHYKKNKNFMKNVHNLALEEQVFNILLEKVKIIKKEIQFHEFMLNINEYYPLL</sequence>
<dbReference type="InterPro" id="IPR036611">
    <property type="entry name" value="Trigger_fac_ribosome-bd_sf"/>
</dbReference>
<evidence type="ECO:0000313" key="15">
    <source>
        <dbReference type="EMBL" id="AMA64888.1"/>
    </source>
</evidence>
<dbReference type="InterPro" id="IPR005215">
    <property type="entry name" value="Trig_fac"/>
</dbReference>
<dbReference type="Proteomes" id="UP000069926">
    <property type="component" value="Chromosome"/>
</dbReference>
<keyword evidence="11" id="KW-0963">Cytoplasm</keyword>
<evidence type="ECO:0000256" key="8">
    <source>
        <dbReference type="ARBA" id="ARBA00023235"/>
    </source>
</evidence>
<keyword evidence="9 11" id="KW-0131">Cell cycle</keyword>
<comment type="subcellular location">
    <subcellularLocation>
        <location evidence="11">Cytoplasm</location>
    </subcellularLocation>
    <text evidence="11">About half TF is bound to the ribosome near the polypeptide exit tunnel while the other half is free in the cytoplasm.</text>
</comment>
<dbReference type="FunFam" id="3.10.50.40:FF:000001">
    <property type="entry name" value="Trigger factor"/>
    <property type="match status" value="1"/>
</dbReference>
<evidence type="ECO:0000256" key="4">
    <source>
        <dbReference type="ARBA" id="ARBA00016902"/>
    </source>
</evidence>
<dbReference type="EMBL" id="CP013920">
    <property type="protein sequence ID" value="AMA64888.1"/>
    <property type="molecule type" value="Genomic_DNA"/>
</dbReference>
<dbReference type="GO" id="GO:0043022">
    <property type="term" value="F:ribosome binding"/>
    <property type="evidence" value="ECO:0007669"/>
    <property type="project" value="TreeGrafter"/>
</dbReference>
<dbReference type="Pfam" id="PF05697">
    <property type="entry name" value="Trigger_N"/>
    <property type="match status" value="1"/>
</dbReference>
<dbReference type="AlphaFoldDB" id="A0A120HPV3"/>
<evidence type="ECO:0000256" key="9">
    <source>
        <dbReference type="ARBA" id="ARBA00023306"/>
    </source>
</evidence>
<dbReference type="PROSITE" id="PS50059">
    <property type="entry name" value="FKBP_PPIASE"/>
    <property type="match status" value="1"/>
</dbReference>
<dbReference type="GO" id="GO:0043335">
    <property type="term" value="P:protein unfolding"/>
    <property type="evidence" value="ECO:0007669"/>
    <property type="project" value="TreeGrafter"/>
</dbReference>
<dbReference type="PATRIC" id="fig|634113.3.peg.297"/>
<name>A0A120HPV3_9GAMM</name>
<keyword evidence="7 11" id="KW-0143">Chaperone</keyword>
<evidence type="ECO:0000313" key="16">
    <source>
        <dbReference type="Proteomes" id="UP000069926"/>
    </source>
</evidence>
<dbReference type="SUPFAM" id="SSF54534">
    <property type="entry name" value="FKBP-like"/>
    <property type="match status" value="1"/>
</dbReference>
<dbReference type="InterPro" id="IPR037041">
    <property type="entry name" value="Trigger_fac_C_sf"/>
</dbReference>
<dbReference type="RefSeq" id="WP_066283268.1">
    <property type="nucleotide sequence ID" value="NZ_CP013920.1"/>
</dbReference>
<dbReference type="GO" id="GO:0044183">
    <property type="term" value="F:protein folding chaperone"/>
    <property type="evidence" value="ECO:0007669"/>
    <property type="project" value="TreeGrafter"/>
</dbReference>
<dbReference type="GO" id="GO:0051301">
    <property type="term" value="P:cell division"/>
    <property type="evidence" value="ECO:0007669"/>
    <property type="project" value="UniProtKB-KW"/>
</dbReference>
<evidence type="ECO:0000256" key="5">
    <source>
        <dbReference type="ARBA" id="ARBA00022618"/>
    </source>
</evidence>
<dbReference type="Pfam" id="PF00254">
    <property type="entry name" value="FKBP_C"/>
    <property type="match status" value="1"/>
</dbReference>
<dbReference type="InterPro" id="IPR046357">
    <property type="entry name" value="PPIase_dom_sf"/>
</dbReference>
<dbReference type="GO" id="GO:0003755">
    <property type="term" value="F:peptidyl-prolyl cis-trans isomerase activity"/>
    <property type="evidence" value="ECO:0007669"/>
    <property type="project" value="UniProtKB-UniRule"/>
</dbReference>
<keyword evidence="5 11" id="KW-0132">Cell division</keyword>
<accession>A0A120HPV3</accession>
<organism evidence="15 16">
    <name type="scientific">Candidatus Arsenophonus lipoptenae</name>
    <dbReference type="NCBI Taxonomy" id="634113"/>
    <lineage>
        <taxon>Bacteria</taxon>
        <taxon>Pseudomonadati</taxon>
        <taxon>Pseudomonadota</taxon>
        <taxon>Gammaproteobacteria</taxon>
        <taxon>Enterobacterales</taxon>
        <taxon>Morganellaceae</taxon>
        <taxon>Arsenophonus</taxon>
    </lineage>
</organism>
<dbReference type="PANTHER" id="PTHR30560">
    <property type="entry name" value="TRIGGER FACTOR CHAPERONE AND PEPTIDYL-PROLYL CIS/TRANS ISOMERASE"/>
    <property type="match status" value="1"/>
</dbReference>
<evidence type="ECO:0000256" key="11">
    <source>
        <dbReference type="HAMAP-Rule" id="MF_00303"/>
    </source>
</evidence>
<dbReference type="PANTHER" id="PTHR30560:SF3">
    <property type="entry name" value="TRIGGER FACTOR-LIKE PROTEIN TIG, CHLOROPLASTIC"/>
    <property type="match status" value="1"/>
</dbReference>
<dbReference type="SUPFAM" id="SSF102735">
    <property type="entry name" value="Trigger factor ribosome-binding domain"/>
    <property type="match status" value="1"/>
</dbReference>
<dbReference type="EC" id="5.2.1.8" evidence="3 11"/>
<evidence type="ECO:0000256" key="7">
    <source>
        <dbReference type="ARBA" id="ARBA00023186"/>
    </source>
</evidence>
<keyword evidence="8 11" id="KW-0413">Isomerase</keyword>
<reference evidence="15 16" key="1">
    <citation type="submission" date="2016-01" db="EMBL/GenBank/DDBJ databases">
        <title>Genome sequence of Ca. Arsenophonus lipopteni, the exclusive symbiont of a blood sucking fly Lipoptena cervi (Diptera: Hippoboscidae).</title>
        <authorList>
            <person name="Novakova E."/>
            <person name="Hypsa V."/>
            <person name="Nguyen P."/>
            <person name="Husnik F."/>
            <person name="Darby A.C."/>
        </authorList>
    </citation>
    <scope>NUCLEOTIDE SEQUENCE [LARGE SCALE GENOMIC DNA]</scope>
    <source>
        <strain evidence="15 16">CB</strain>
    </source>
</reference>
<comment type="domain">
    <text evidence="11">Consists of 3 domains; the N-terminus binds the ribosome, the middle domain has PPIase activity, while the C-terminus has intrinsic chaperone activity on its own.</text>
</comment>
<evidence type="ECO:0000256" key="13">
    <source>
        <dbReference type="RuleBase" id="RU003914"/>
    </source>
</evidence>
<dbReference type="Pfam" id="PF05698">
    <property type="entry name" value="Trigger_C"/>
    <property type="match status" value="1"/>
</dbReference>
<comment type="similarity">
    <text evidence="2 11 13">Belongs to the FKBP-type PPIase family. Tig subfamily.</text>
</comment>
<dbReference type="Gene3D" id="3.10.50.40">
    <property type="match status" value="1"/>
</dbReference>
<keyword evidence="6 11" id="KW-0697">Rotamase</keyword>
<dbReference type="InterPro" id="IPR008881">
    <property type="entry name" value="Trigger_fac_ribosome-bd_bac"/>
</dbReference>
<evidence type="ECO:0000256" key="1">
    <source>
        <dbReference type="ARBA" id="ARBA00000971"/>
    </source>
</evidence>
<evidence type="ECO:0000256" key="2">
    <source>
        <dbReference type="ARBA" id="ARBA00005464"/>
    </source>
</evidence>
<dbReference type="GO" id="GO:0051083">
    <property type="term" value="P:'de novo' cotranslational protein folding"/>
    <property type="evidence" value="ECO:0007669"/>
    <property type="project" value="TreeGrafter"/>
</dbReference>
<dbReference type="SUPFAM" id="SSF109998">
    <property type="entry name" value="Triger factor/SurA peptide-binding domain-like"/>
    <property type="match status" value="1"/>
</dbReference>
<proteinExistence type="inferred from homology"/>
<dbReference type="Gene3D" id="1.10.3120.10">
    <property type="entry name" value="Trigger factor, C-terminal domain"/>
    <property type="match status" value="1"/>
</dbReference>
<dbReference type="HAMAP" id="MF_00303">
    <property type="entry name" value="Trigger_factor_Tig"/>
    <property type="match status" value="1"/>
</dbReference>
<dbReference type="OrthoDB" id="9767721at2"/>
<comment type="function">
    <text evidence="11">Involved in protein export. Acts as a chaperone by maintaining the newly synthesized protein in an open conformation. Functions as a peptidyl-prolyl cis-trans isomerase.</text>
</comment>
<evidence type="ECO:0000259" key="14">
    <source>
        <dbReference type="PROSITE" id="PS50059"/>
    </source>
</evidence>
<dbReference type="GO" id="GO:0015031">
    <property type="term" value="P:protein transport"/>
    <property type="evidence" value="ECO:0007669"/>
    <property type="project" value="UniProtKB-UniRule"/>
</dbReference>
<dbReference type="InterPro" id="IPR027304">
    <property type="entry name" value="Trigger_fact/SurA_dom_sf"/>
</dbReference>
<dbReference type="NCBIfam" id="TIGR00115">
    <property type="entry name" value="tig"/>
    <property type="match status" value="1"/>
</dbReference>
<dbReference type="KEGG" id="asy:AUT07_00306"/>
<dbReference type="STRING" id="634113.AUT07_00306"/>